<dbReference type="Proteomes" id="UP000807469">
    <property type="component" value="Unassembled WGS sequence"/>
</dbReference>
<evidence type="ECO:0000256" key="1">
    <source>
        <dbReference type="SAM" id="MobiDB-lite"/>
    </source>
</evidence>
<dbReference type="OrthoDB" id="412109at2759"/>
<gene>
    <name evidence="2" type="ORF">BDN70DRAFT_327103</name>
</gene>
<feature type="compositionally biased region" description="Low complexity" evidence="1">
    <location>
        <begin position="183"/>
        <end position="194"/>
    </location>
</feature>
<proteinExistence type="predicted"/>
<protein>
    <submittedName>
        <fullName evidence="2">Uncharacterized protein</fullName>
    </submittedName>
</protein>
<comment type="caution">
    <text evidence="2">The sequence shown here is derived from an EMBL/GenBank/DDBJ whole genome shotgun (WGS) entry which is preliminary data.</text>
</comment>
<reference evidence="2" key="1">
    <citation type="submission" date="2020-11" db="EMBL/GenBank/DDBJ databases">
        <authorList>
            <consortium name="DOE Joint Genome Institute"/>
            <person name="Ahrendt S."/>
            <person name="Riley R."/>
            <person name="Andreopoulos W."/>
            <person name="Labutti K."/>
            <person name="Pangilinan J."/>
            <person name="Ruiz-Duenas F.J."/>
            <person name="Barrasa J.M."/>
            <person name="Sanchez-Garcia M."/>
            <person name="Camarero S."/>
            <person name="Miyauchi S."/>
            <person name="Serrano A."/>
            <person name="Linde D."/>
            <person name="Babiker R."/>
            <person name="Drula E."/>
            <person name="Ayuso-Fernandez I."/>
            <person name="Pacheco R."/>
            <person name="Padilla G."/>
            <person name="Ferreira P."/>
            <person name="Barriuso J."/>
            <person name="Kellner H."/>
            <person name="Castanera R."/>
            <person name="Alfaro M."/>
            <person name="Ramirez L."/>
            <person name="Pisabarro A.G."/>
            <person name="Kuo A."/>
            <person name="Tritt A."/>
            <person name="Lipzen A."/>
            <person name="He G."/>
            <person name="Yan M."/>
            <person name="Ng V."/>
            <person name="Cullen D."/>
            <person name="Martin F."/>
            <person name="Rosso M.-N."/>
            <person name="Henrissat B."/>
            <person name="Hibbett D."/>
            <person name="Martinez A.T."/>
            <person name="Grigoriev I.V."/>
        </authorList>
    </citation>
    <scope>NUCLEOTIDE SEQUENCE</scope>
    <source>
        <strain evidence="2">CIRM-BRFM 674</strain>
    </source>
</reference>
<organism evidence="2 3">
    <name type="scientific">Pholiota conissans</name>
    <dbReference type="NCBI Taxonomy" id="109636"/>
    <lineage>
        <taxon>Eukaryota</taxon>
        <taxon>Fungi</taxon>
        <taxon>Dikarya</taxon>
        <taxon>Basidiomycota</taxon>
        <taxon>Agaricomycotina</taxon>
        <taxon>Agaricomycetes</taxon>
        <taxon>Agaricomycetidae</taxon>
        <taxon>Agaricales</taxon>
        <taxon>Agaricineae</taxon>
        <taxon>Strophariaceae</taxon>
        <taxon>Pholiota</taxon>
    </lineage>
</organism>
<feature type="region of interest" description="Disordered" evidence="1">
    <location>
        <begin position="165"/>
        <end position="198"/>
    </location>
</feature>
<evidence type="ECO:0000313" key="3">
    <source>
        <dbReference type="Proteomes" id="UP000807469"/>
    </source>
</evidence>
<feature type="region of interest" description="Disordered" evidence="1">
    <location>
        <begin position="238"/>
        <end position="282"/>
    </location>
</feature>
<name>A0A9P5ZAI6_9AGAR</name>
<accession>A0A9P5ZAI6</accession>
<dbReference type="AlphaFoldDB" id="A0A9P5ZAI6"/>
<evidence type="ECO:0000313" key="2">
    <source>
        <dbReference type="EMBL" id="KAF9483290.1"/>
    </source>
</evidence>
<sequence length="407" mass="47027">MPNTLEGEYDAAWKAKLRDRIMKTLDEKLQESTEAYQRKIADNASAPMEVLYRFQHEYNREVLNLQTTADEEVKNEIAREELERRWSIDQQPWLKNPDPTQALIEEQLAILNHIKTRSPDAYRTAREEYIHEYTSTNSSAVSSRVASPEPHRSFTLGYASTEATSISVTSSPDPYQPRHMDIYSSPSSPTSYYPNPYPPVPLQRAVSFADPQAQLRPSKHDQQQEEFRRRAEAILQRKHKLKSTERSSPPIPAPEPISSSSSTTSYSEEGPAPAEAVSKAENPMSASDVRNLMTFHDQQWTWMLTLPHIKWVDFPWPLLSFSSPTRVEDLTVEGVAEYIFAPLTIHRDRNMVKNRLKSLIRRWDTDRFELKYLARIVDLQERDMVRDGAATVARILNDLLVRWNELQ</sequence>
<keyword evidence="3" id="KW-1185">Reference proteome</keyword>
<feature type="compositionally biased region" description="Low complexity" evidence="1">
    <location>
        <begin position="256"/>
        <end position="268"/>
    </location>
</feature>
<dbReference type="EMBL" id="MU155155">
    <property type="protein sequence ID" value="KAF9483290.1"/>
    <property type="molecule type" value="Genomic_DNA"/>
</dbReference>